<sequence>MDVPTLLKNLKQQKLQSIYLVKGTESYLIDQVKKQFQALLTADEATMNFGNYDLATTPLATALDDAMSAPFFGDRRIVFMQNPIFLTAESKQAKIIHDVASFLTYLSDPPQSTILVIFAAYDKLDERKKVTKALKKQATLVDVQPLSEQQAQQYVNAYLLDQQLSIEPAALRLLVARTEANLSLMMAELAKLTLYALNERQITLVAVEQLVTQSLAQNVFTLVDAVMARDVARALTLYNQLVLQKEEPLKLNAILVGQFRLLIQVKILQRGGYSQGELAKVLRVHPYRIKLAINQAKKFQQIALRQAYLGLIDLEYKLKTSQQTPELLFQLFILHFSQEVA</sequence>
<evidence type="ECO:0000313" key="12">
    <source>
        <dbReference type="Proteomes" id="UP001625389"/>
    </source>
</evidence>
<evidence type="ECO:0000256" key="2">
    <source>
        <dbReference type="ARBA" id="ARBA00017703"/>
    </source>
</evidence>
<evidence type="ECO:0000259" key="9">
    <source>
        <dbReference type="Pfam" id="PF06144"/>
    </source>
</evidence>
<dbReference type="Pfam" id="PF21694">
    <property type="entry name" value="DNA_pol3_delta_C"/>
    <property type="match status" value="1"/>
</dbReference>
<dbReference type="GO" id="GO:0003887">
    <property type="term" value="F:DNA-directed DNA polymerase activity"/>
    <property type="evidence" value="ECO:0007669"/>
    <property type="project" value="UniProtKB-EC"/>
</dbReference>
<dbReference type="SUPFAM" id="SSF52540">
    <property type="entry name" value="P-loop containing nucleoside triphosphate hydrolases"/>
    <property type="match status" value="1"/>
</dbReference>
<feature type="domain" description="DNA polymerase III delta subunit-like C-terminal" evidence="10">
    <location>
        <begin position="217"/>
        <end position="335"/>
    </location>
</feature>
<dbReference type="Gene3D" id="3.40.50.300">
    <property type="entry name" value="P-loop containing nucleotide triphosphate hydrolases"/>
    <property type="match status" value="1"/>
</dbReference>
<dbReference type="InterPro" id="IPR008921">
    <property type="entry name" value="DNA_pol3_clamp-load_cplx_C"/>
</dbReference>
<keyword evidence="12" id="KW-1185">Reference proteome</keyword>
<evidence type="ECO:0000256" key="4">
    <source>
        <dbReference type="ARBA" id="ARBA00022695"/>
    </source>
</evidence>
<dbReference type="RefSeq" id="WP_407136718.1">
    <property type="nucleotide sequence ID" value="NZ_JBGQPK010000002.1"/>
</dbReference>
<dbReference type="PANTHER" id="PTHR34388">
    <property type="entry name" value="DNA POLYMERASE III SUBUNIT DELTA"/>
    <property type="match status" value="1"/>
</dbReference>
<keyword evidence="6" id="KW-0239">DNA-directed DNA polymerase</keyword>
<dbReference type="Pfam" id="PF06144">
    <property type="entry name" value="DNA_pol3_delta"/>
    <property type="match status" value="1"/>
</dbReference>
<reference evidence="11 12" key="1">
    <citation type="submission" date="2024-08" db="EMBL/GenBank/DDBJ databases">
        <authorList>
            <person name="Arias E."/>
        </authorList>
    </citation>
    <scope>NUCLEOTIDE SEQUENCE [LARGE SCALE GENOMIC DNA]</scope>
    <source>
        <strain evidence="11 12">FAM 25317</strain>
    </source>
</reference>
<evidence type="ECO:0000313" key="11">
    <source>
        <dbReference type="EMBL" id="MFL2028181.1"/>
    </source>
</evidence>
<comment type="caution">
    <text evidence="11">The sequence shown here is derived from an EMBL/GenBank/DDBJ whole genome shotgun (WGS) entry which is preliminary data.</text>
</comment>
<comment type="similarity">
    <text evidence="7">Belongs to the DNA polymerase HolA subunit family.</text>
</comment>
<dbReference type="EMBL" id="JBGQPK010000002">
    <property type="protein sequence ID" value="MFL2028181.1"/>
    <property type="molecule type" value="Genomic_DNA"/>
</dbReference>
<dbReference type="PANTHER" id="PTHR34388:SF1">
    <property type="entry name" value="DNA POLYMERASE III SUBUNIT DELTA"/>
    <property type="match status" value="1"/>
</dbReference>
<feature type="domain" description="DNA polymerase III delta N-terminal" evidence="9">
    <location>
        <begin position="19"/>
        <end position="144"/>
    </location>
</feature>
<dbReference type="SUPFAM" id="SSF48019">
    <property type="entry name" value="post-AAA+ oligomerization domain-like"/>
    <property type="match status" value="1"/>
</dbReference>
<dbReference type="InterPro" id="IPR048466">
    <property type="entry name" value="DNA_pol3_delta-like_C"/>
</dbReference>
<dbReference type="InterPro" id="IPR005790">
    <property type="entry name" value="DNA_polIII_delta"/>
</dbReference>
<evidence type="ECO:0000256" key="8">
    <source>
        <dbReference type="ARBA" id="ARBA00049244"/>
    </source>
</evidence>
<evidence type="ECO:0000259" key="10">
    <source>
        <dbReference type="Pfam" id="PF21694"/>
    </source>
</evidence>
<dbReference type="InterPro" id="IPR010372">
    <property type="entry name" value="DNA_pol3_delta_N"/>
</dbReference>
<comment type="catalytic activity">
    <reaction evidence="8">
        <text>DNA(n) + a 2'-deoxyribonucleoside 5'-triphosphate = DNA(n+1) + diphosphate</text>
        <dbReference type="Rhea" id="RHEA:22508"/>
        <dbReference type="Rhea" id="RHEA-COMP:17339"/>
        <dbReference type="Rhea" id="RHEA-COMP:17340"/>
        <dbReference type="ChEBI" id="CHEBI:33019"/>
        <dbReference type="ChEBI" id="CHEBI:61560"/>
        <dbReference type="ChEBI" id="CHEBI:173112"/>
        <dbReference type="EC" id="2.7.7.7"/>
    </reaction>
</comment>
<proteinExistence type="inferred from homology"/>
<keyword evidence="5" id="KW-0235">DNA replication</keyword>
<dbReference type="Gene3D" id="1.10.8.60">
    <property type="match status" value="1"/>
</dbReference>
<organism evidence="11 12">
    <name type="scientific">Loigolactobacillus zhaoyuanensis</name>
    <dbReference type="NCBI Taxonomy" id="2486017"/>
    <lineage>
        <taxon>Bacteria</taxon>
        <taxon>Bacillati</taxon>
        <taxon>Bacillota</taxon>
        <taxon>Bacilli</taxon>
        <taxon>Lactobacillales</taxon>
        <taxon>Lactobacillaceae</taxon>
        <taxon>Loigolactobacillus</taxon>
    </lineage>
</organism>
<dbReference type="Proteomes" id="UP001625389">
    <property type="component" value="Unassembled WGS sequence"/>
</dbReference>
<name>A0ABW8U8I0_9LACO</name>
<evidence type="ECO:0000256" key="3">
    <source>
        <dbReference type="ARBA" id="ARBA00022679"/>
    </source>
</evidence>
<evidence type="ECO:0000256" key="6">
    <source>
        <dbReference type="ARBA" id="ARBA00022932"/>
    </source>
</evidence>
<evidence type="ECO:0000256" key="5">
    <source>
        <dbReference type="ARBA" id="ARBA00022705"/>
    </source>
</evidence>
<protein>
    <recommendedName>
        <fullName evidence="2">DNA polymerase III subunit delta</fullName>
        <ecNumber evidence="1">2.7.7.7</ecNumber>
    </recommendedName>
</protein>
<evidence type="ECO:0000256" key="1">
    <source>
        <dbReference type="ARBA" id="ARBA00012417"/>
    </source>
</evidence>
<keyword evidence="4 11" id="KW-0548">Nucleotidyltransferase</keyword>
<dbReference type="Gene3D" id="1.20.272.10">
    <property type="match status" value="1"/>
</dbReference>
<keyword evidence="3 11" id="KW-0808">Transferase</keyword>
<dbReference type="NCBIfam" id="TIGR01128">
    <property type="entry name" value="holA"/>
    <property type="match status" value="1"/>
</dbReference>
<evidence type="ECO:0000256" key="7">
    <source>
        <dbReference type="ARBA" id="ARBA00034754"/>
    </source>
</evidence>
<gene>
    <name evidence="11" type="primary">holA</name>
    <name evidence="11" type="ORF">ACEN34_00980</name>
</gene>
<accession>A0ABW8U8I0</accession>
<dbReference type="EC" id="2.7.7.7" evidence="1"/>
<dbReference type="InterPro" id="IPR027417">
    <property type="entry name" value="P-loop_NTPase"/>
</dbReference>